<evidence type="ECO:0000313" key="6">
    <source>
        <dbReference type="Proteomes" id="UP001152320"/>
    </source>
</evidence>
<keyword evidence="1" id="KW-0433">Leucine-rich repeat</keyword>
<dbReference type="OrthoDB" id="1394818at2759"/>
<feature type="region of interest" description="Disordered" evidence="3">
    <location>
        <begin position="209"/>
        <end position="245"/>
    </location>
</feature>
<dbReference type="InterPro" id="IPR050216">
    <property type="entry name" value="LRR_domain-containing"/>
</dbReference>
<dbReference type="InterPro" id="IPR003591">
    <property type="entry name" value="Leu-rich_rpt_typical-subtyp"/>
</dbReference>
<keyword evidence="6" id="KW-1185">Reference proteome</keyword>
<evidence type="ECO:0000256" key="3">
    <source>
        <dbReference type="SAM" id="MobiDB-lite"/>
    </source>
</evidence>
<dbReference type="Proteomes" id="UP001152320">
    <property type="component" value="Chromosome 15"/>
</dbReference>
<dbReference type="EMBL" id="JAIZAY010000015">
    <property type="protein sequence ID" value="KAJ8028547.1"/>
    <property type="molecule type" value="Genomic_DNA"/>
</dbReference>
<feature type="compositionally biased region" description="Basic and acidic residues" evidence="3">
    <location>
        <begin position="209"/>
        <end position="225"/>
    </location>
</feature>
<keyword evidence="4" id="KW-0472">Membrane</keyword>
<feature type="region of interest" description="Disordered" evidence="3">
    <location>
        <begin position="176"/>
        <end position="197"/>
    </location>
</feature>
<keyword evidence="4" id="KW-1133">Transmembrane helix</keyword>
<dbReference type="AlphaFoldDB" id="A0A9Q1BKY3"/>
<proteinExistence type="predicted"/>
<name>A0A9Q1BKY3_HOLLE</name>
<keyword evidence="4" id="KW-0812">Transmembrane</keyword>
<dbReference type="SMART" id="SM00369">
    <property type="entry name" value="LRR_TYP"/>
    <property type="match status" value="4"/>
</dbReference>
<gene>
    <name evidence="5" type="ORF">HOLleu_30816</name>
</gene>
<keyword evidence="2" id="KW-0677">Repeat</keyword>
<reference evidence="5" key="1">
    <citation type="submission" date="2021-10" db="EMBL/GenBank/DDBJ databases">
        <title>Tropical sea cucumber genome reveals ecological adaptation and Cuvierian tubules defense mechanism.</title>
        <authorList>
            <person name="Chen T."/>
        </authorList>
    </citation>
    <scope>NUCLEOTIDE SEQUENCE</scope>
    <source>
        <strain evidence="5">Nanhai2018</strain>
        <tissue evidence="5">Muscle</tissue>
    </source>
</reference>
<dbReference type="SUPFAM" id="SSF52058">
    <property type="entry name" value="L domain-like"/>
    <property type="match status" value="1"/>
</dbReference>
<dbReference type="Gene3D" id="3.80.10.10">
    <property type="entry name" value="Ribonuclease Inhibitor"/>
    <property type="match status" value="1"/>
</dbReference>
<evidence type="ECO:0000256" key="2">
    <source>
        <dbReference type="ARBA" id="ARBA00022737"/>
    </source>
</evidence>
<organism evidence="5 6">
    <name type="scientific">Holothuria leucospilota</name>
    <name type="common">Black long sea cucumber</name>
    <name type="synonym">Mertensiothuria leucospilota</name>
    <dbReference type="NCBI Taxonomy" id="206669"/>
    <lineage>
        <taxon>Eukaryota</taxon>
        <taxon>Metazoa</taxon>
        <taxon>Echinodermata</taxon>
        <taxon>Eleutherozoa</taxon>
        <taxon>Echinozoa</taxon>
        <taxon>Holothuroidea</taxon>
        <taxon>Aspidochirotacea</taxon>
        <taxon>Aspidochirotida</taxon>
        <taxon>Holothuriidae</taxon>
        <taxon>Holothuria</taxon>
    </lineage>
</organism>
<dbReference type="InterPro" id="IPR032675">
    <property type="entry name" value="LRR_dom_sf"/>
</dbReference>
<accession>A0A9Q1BKY3</accession>
<feature type="compositionally biased region" description="Basic and acidic residues" evidence="3">
    <location>
        <begin position="177"/>
        <end position="186"/>
    </location>
</feature>
<dbReference type="PANTHER" id="PTHR48051">
    <property type="match status" value="1"/>
</dbReference>
<evidence type="ECO:0000256" key="1">
    <source>
        <dbReference type="ARBA" id="ARBA00022614"/>
    </source>
</evidence>
<sequence length="305" mass="34791">MSKSKNLSKGNLKDKLDGNELDLSLCNLTKVPVKEIAALTKATHLDLSCNQLTTLPDNFCTLTRIVRLDLSKNSLSSLPENFGQLVNLNHVDLLGNNLTRLPLSFAELENLKWLDLKNNPLVVPPQKMVGDCLDDKQCKLCAQRVLRYMKDLKEIRDREMEVILVKQRAKEAEEEAERQAKEERQRAEKKRLKQQEKERRRAEFLAAKAAEEKRKAENEEDGSSKEEEDEKEESPKVNGISRTPTKAPEPYSGVFLFLILCVLLLGVAVGTYFHCQENPGINLCQTFNGYIRPVQQQIQTWIKSN</sequence>
<dbReference type="GO" id="GO:0005737">
    <property type="term" value="C:cytoplasm"/>
    <property type="evidence" value="ECO:0007669"/>
    <property type="project" value="TreeGrafter"/>
</dbReference>
<evidence type="ECO:0000313" key="5">
    <source>
        <dbReference type="EMBL" id="KAJ8028547.1"/>
    </source>
</evidence>
<dbReference type="Pfam" id="PF13855">
    <property type="entry name" value="LRR_8"/>
    <property type="match status" value="1"/>
</dbReference>
<comment type="caution">
    <text evidence="5">The sequence shown here is derived from an EMBL/GenBank/DDBJ whole genome shotgun (WGS) entry which is preliminary data.</text>
</comment>
<dbReference type="PANTHER" id="PTHR48051:SF42">
    <property type="entry name" value="LEUCINE-RICH REPEAT-CONTAINING PROTEIN 18-LIKE"/>
    <property type="match status" value="1"/>
</dbReference>
<evidence type="ECO:0000256" key="4">
    <source>
        <dbReference type="SAM" id="Phobius"/>
    </source>
</evidence>
<feature type="transmembrane region" description="Helical" evidence="4">
    <location>
        <begin position="251"/>
        <end position="273"/>
    </location>
</feature>
<protein>
    <submittedName>
        <fullName evidence="5">Leucine-rich repeat-containing protein 59</fullName>
    </submittedName>
</protein>
<dbReference type="InterPro" id="IPR001611">
    <property type="entry name" value="Leu-rich_rpt"/>
</dbReference>